<feature type="transmembrane region" description="Helical" evidence="1">
    <location>
        <begin position="26"/>
        <end position="42"/>
    </location>
</feature>
<proteinExistence type="predicted"/>
<dbReference type="Proteomes" id="UP000658382">
    <property type="component" value="Unassembled WGS sequence"/>
</dbReference>
<keyword evidence="3" id="KW-1185">Reference proteome</keyword>
<protein>
    <submittedName>
        <fullName evidence="2">Uncharacterized protein</fullName>
    </submittedName>
</protein>
<evidence type="ECO:0000313" key="2">
    <source>
        <dbReference type="EMBL" id="GGJ82448.1"/>
    </source>
</evidence>
<reference evidence="2" key="1">
    <citation type="journal article" date="2014" name="Int. J. Syst. Evol. Microbiol.">
        <title>Complete genome sequence of Corynebacterium casei LMG S-19264T (=DSM 44701T), isolated from a smear-ripened cheese.</title>
        <authorList>
            <consortium name="US DOE Joint Genome Institute (JGI-PGF)"/>
            <person name="Walter F."/>
            <person name="Albersmeier A."/>
            <person name="Kalinowski J."/>
            <person name="Ruckert C."/>
        </authorList>
    </citation>
    <scope>NUCLEOTIDE SEQUENCE</scope>
    <source>
        <strain evidence="2">JCM 12580</strain>
    </source>
</reference>
<keyword evidence="1" id="KW-1133">Transmembrane helix</keyword>
<keyword evidence="1" id="KW-0812">Transmembrane</keyword>
<reference evidence="2" key="2">
    <citation type="submission" date="2020-09" db="EMBL/GenBank/DDBJ databases">
        <authorList>
            <person name="Sun Q."/>
            <person name="Ohkuma M."/>
        </authorList>
    </citation>
    <scope>NUCLEOTIDE SEQUENCE</scope>
    <source>
        <strain evidence="2">JCM 12580</strain>
    </source>
</reference>
<evidence type="ECO:0000256" key="1">
    <source>
        <dbReference type="SAM" id="Phobius"/>
    </source>
</evidence>
<dbReference type="EMBL" id="BMNQ01000001">
    <property type="protein sequence ID" value="GGJ82448.1"/>
    <property type="molecule type" value="Genomic_DNA"/>
</dbReference>
<organism evidence="2 3">
    <name type="scientific">Lentibacillus kapialis</name>
    <dbReference type="NCBI Taxonomy" id="340214"/>
    <lineage>
        <taxon>Bacteria</taxon>
        <taxon>Bacillati</taxon>
        <taxon>Bacillota</taxon>
        <taxon>Bacilli</taxon>
        <taxon>Bacillales</taxon>
        <taxon>Bacillaceae</taxon>
        <taxon>Lentibacillus</taxon>
    </lineage>
</organism>
<gene>
    <name evidence="2" type="ORF">GCM10007063_01200</name>
</gene>
<accession>A0A917USS0</accession>
<comment type="caution">
    <text evidence="2">The sequence shown here is derived from an EMBL/GenBank/DDBJ whole genome shotgun (WGS) entry which is preliminary data.</text>
</comment>
<sequence length="72" mass="7953">MGWITAIITMAALVSAIYLLDKKPNLSLTIAIIIPFVCFYLIGRLDGGVIFTFFAAIFVVIMNVLNQSKIED</sequence>
<dbReference type="AlphaFoldDB" id="A0A917USS0"/>
<name>A0A917USS0_9BACI</name>
<dbReference type="RefSeq" id="WP_188631107.1">
    <property type="nucleotide sequence ID" value="NZ_BMNQ01000001.1"/>
</dbReference>
<feature type="transmembrane region" description="Helical" evidence="1">
    <location>
        <begin position="49"/>
        <end position="66"/>
    </location>
</feature>
<evidence type="ECO:0000313" key="3">
    <source>
        <dbReference type="Proteomes" id="UP000658382"/>
    </source>
</evidence>
<keyword evidence="1" id="KW-0472">Membrane</keyword>